<evidence type="ECO:0000313" key="3">
    <source>
        <dbReference type="Proteomes" id="UP000305881"/>
    </source>
</evidence>
<dbReference type="EMBL" id="CP035467">
    <property type="protein sequence ID" value="QCW81875.1"/>
    <property type="molecule type" value="Genomic_DNA"/>
</dbReference>
<evidence type="ECO:0000313" key="2">
    <source>
        <dbReference type="EMBL" id="QCW81875.1"/>
    </source>
</evidence>
<feature type="signal peptide" evidence="1">
    <location>
        <begin position="1"/>
        <end position="27"/>
    </location>
</feature>
<dbReference type="STRING" id="675511.GCA_000341735_01787"/>
<gene>
    <name evidence="2" type="ORF">EQU24_06130</name>
</gene>
<proteinExistence type="predicted"/>
<keyword evidence="1" id="KW-0732">Signal</keyword>
<reference evidence="3" key="1">
    <citation type="journal article" date="2019" name="J. Bacteriol.">
        <title>A Mutagenic Screen Identifies a TonB-Dependent Receptor Required for the Lanthanide Metal Switch in the Type I Methanotroph 'Methylotuvimicrobium buryatense' 5GB1C.</title>
        <authorList>
            <person name="Groom J.D."/>
            <person name="Ford S.M."/>
            <person name="Pesesky M.W."/>
            <person name="Lidstrom M.E."/>
        </authorList>
    </citation>
    <scope>NUCLEOTIDE SEQUENCE [LARGE SCALE GENOMIC DNA]</scope>
    <source>
        <strain evidence="3">5GB1C</strain>
    </source>
</reference>
<dbReference type="KEGG" id="mbur:EQU24_06130"/>
<dbReference type="AlphaFoldDB" id="A0A4V1IJM0"/>
<keyword evidence="3" id="KW-1185">Reference proteome</keyword>
<feature type="chain" id="PRO_5020883382" evidence="1">
    <location>
        <begin position="28"/>
        <end position="414"/>
    </location>
</feature>
<organism evidence="2 3">
    <name type="scientific">Methylotuvimicrobium buryatense</name>
    <name type="common">Methylomicrobium buryatense</name>
    <dbReference type="NCBI Taxonomy" id="95641"/>
    <lineage>
        <taxon>Bacteria</taxon>
        <taxon>Pseudomonadati</taxon>
        <taxon>Pseudomonadota</taxon>
        <taxon>Gammaproteobacteria</taxon>
        <taxon>Methylococcales</taxon>
        <taxon>Methylococcaceae</taxon>
        <taxon>Methylotuvimicrobium</taxon>
    </lineage>
</organism>
<name>A0A4V1IJM0_METBY</name>
<sequence length="414" mass="48773">MCFMIKLPNLRIMGLILLTAMHLQASAQEPTFSGLFKNRFFTLSQDSELLCTTSESGYLPIERLNEIIHHYENDNPGLRQAAVAFLTRHTHPDHLDDLKQIKKHCRNQNQDELCILEGYWDDRENALRVLALFYDTKTAIKHSNHYRLPRFETDHLYAFEKGLRKIPPFMRDFIVKAKPIRDLDKVFVSAKIPEKTQRLILDALPGDTESQVWADDTHPMTIIPGVGFLNQVVAQVYSGSNRIVFTIKNFDKAKEGHFYKDIGLKYLVDFRIPLIVHELAHVIDNFHFWNGHESLYFFFWYRKLSTDIVYMHMIKDADLALWPSRWFDAFEFLWEVNDGRYNGKINEKLAELLSQYILIPQRLKSESPEAYAWLQKEIFKGIEYSGYENCQNPIVRELNWWEAAVARPLGRRWR</sequence>
<protein>
    <submittedName>
        <fullName evidence="2">Uncharacterized protein</fullName>
    </submittedName>
</protein>
<dbReference type="Proteomes" id="UP000305881">
    <property type="component" value="Chromosome"/>
</dbReference>
<accession>A0A4V1IJM0</accession>
<evidence type="ECO:0000256" key="1">
    <source>
        <dbReference type="SAM" id="SignalP"/>
    </source>
</evidence>